<reference evidence="1" key="1">
    <citation type="submission" date="2017-09" db="EMBL/GenBank/DDBJ databases">
        <title>FDA dAtabase for Regulatory Grade micrObial Sequences (FDA-ARGOS): Supporting development and validation of Infectious Disease Dx tests.</title>
        <authorList>
            <person name="Minogue T."/>
            <person name="Wolcott M."/>
            <person name="Wasieloski L."/>
            <person name="Aguilar W."/>
            <person name="Moore D."/>
            <person name="Tallon L.J."/>
            <person name="Sadzewicz L."/>
            <person name="Ott S."/>
            <person name="Zhao X."/>
            <person name="Nagaraj S."/>
            <person name="Vavikolanu K."/>
            <person name="Aluvathingal J."/>
            <person name="Nadendla S."/>
            <person name="Sichtig H."/>
        </authorList>
    </citation>
    <scope>NUCLEOTIDE SEQUENCE</scope>
    <source>
        <strain evidence="1">FDAARGOS_387</strain>
    </source>
</reference>
<keyword evidence="2" id="KW-0966">Cell projection</keyword>
<dbReference type="AlphaFoldDB" id="A0A2C6DCF7"/>
<dbReference type="RefSeq" id="WP_029096682.1">
    <property type="nucleotide sequence ID" value="NZ_CAADJA010000002.1"/>
</dbReference>
<protein>
    <submittedName>
        <fullName evidence="2">Flagellar biosynthetic protein fliU</fullName>
    </submittedName>
</protein>
<dbReference type="EMBL" id="PDDX01000001">
    <property type="protein sequence ID" value="PHI28866.1"/>
    <property type="molecule type" value="Genomic_DNA"/>
</dbReference>
<dbReference type="OrthoDB" id="86584at2"/>
<organism evidence="1 3">
    <name type="scientific">Budvicia aquatica</name>
    <dbReference type="NCBI Taxonomy" id="82979"/>
    <lineage>
        <taxon>Bacteria</taxon>
        <taxon>Pseudomonadati</taxon>
        <taxon>Pseudomonadota</taxon>
        <taxon>Gammaproteobacteria</taxon>
        <taxon>Enterobacterales</taxon>
        <taxon>Budviciaceae</taxon>
        <taxon>Budvicia</taxon>
    </lineage>
</organism>
<keyword evidence="2" id="KW-0282">Flagellum</keyword>
<accession>A0A2C6DCF7</accession>
<proteinExistence type="predicted"/>
<keyword evidence="2" id="KW-0969">Cilium</keyword>
<evidence type="ECO:0000313" key="1">
    <source>
        <dbReference type="EMBL" id="PHI28866.1"/>
    </source>
</evidence>
<keyword evidence="3" id="KW-1185">Reference proteome</keyword>
<dbReference type="NCBIfam" id="NF038110">
    <property type="entry name" value="Lys_methyl_FliB"/>
    <property type="match status" value="1"/>
</dbReference>
<evidence type="ECO:0000313" key="4">
    <source>
        <dbReference type="Proteomes" id="UP000373449"/>
    </source>
</evidence>
<dbReference type="Proteomes" id="UP000373449">
    <property type="component" value="Unassembled WGS sequence"/>
</dbReference>
<dbReference type="Proteomes" id="UP000224974">
    <property type="component" value="Unassembled WGS sequence"/>
</dbReference>
<gene>
    <name evidence="2" type="primary">fliU</name>
    <name evidence="1" type="ORF">CRN84_05845</name>
    <name evidence="2" type="ORF">NCTC12282_01909</name>
</gene>
<evidence type="ECO:0000313" key="3">
    <source>
        <dbReference type="Proteomes" id="UP000224974"/>
    </source>
</evidence>
<dbReference type="STRING" id="1111728.GCA_000427805_03065"/>
<evidence type="ECO:0000313" key="2">
    <source>
        <dbReference type="EMBL" id="VFS46978.1"/>
    </source>
</evidence>
<sequence length="403" mass="46172">MNIINIYEPEYVRRFQCNGGGCLCTCCIGKEIPLDKVSSQSYLRSSDSDIRTVAQRSIELAKTDLENWGIIHLSSDNYCSFFDKSKSCTYCMIGNRDDLHTRPKFCLDYPYVNIRWKNETRKSLAIECPEACGQILMNPTSIWLESTKHISSASHSPLDSIYHAINTECISVALRPELTLTEKLFAIGKITLNNQPDIGDKSLNSKNINSRLKTLASSLTTQAIREGLAKTPHDMALQWKVFAEIGSQVSALANVENVPAMANFWSDIYQDIHQTQGNGEQKIALLDEVWNHTVVPISHEFPHIVTNYLFYRIYHDGYPYHPQISSLESFYQLVTHCFIIRNLVSYWVMFYSQIRKSKIIDIVNIYHRWLRQYPNAIADTAQSLKNSGLYDPEKINQLLVHKN</sequence>
<reference evidence="3" key="2">
    <citation type="submission" date="2017-09" db="EMBL/GenBank/DDBJ databases">
        <title>FDA dAtabase for Regulatory Grade micrObial Sequences (FDA-ARGOS): Supporting development and validation of Infectious Disease Dx tests.</title>
        <authorList>
            <person name="Minogue T."/>
            <person name="Wolcott M."/>
            <person name="Wasieloski L."/>
            <person name="Aguilar W."/>
            <person name="Moore D."/>
            <person name="Tallon L."/>
            <person name="Sadzewicz L."/>
            <person name="Ott S."/>
            <person name="Zhao X."/>
            <person name="Nagaraj S."/>
            <person name="Vavikolanu K."/>
            <person name="Aluvathingal J."/>
            <person name="Nadendla S."/>
            <person name="Sichtig H."/>
        </authorList>
    </citation>
    <scope>NUCLEOTIDE SEQUENCE [LARGE SCALE GENOMIC DNA]</scope>
    <source>
        <strain evidence="3">FDAARGOS_387</strain>
    </source>
</reference>
<reference evidence="2 4" key="3">
    <citation type="submission" date="2019-03" db="EMBL/GenBank/DDBJ databases">
        <authorList>
            <consortium name="Pathogen Informatics"/>
        </authorList>
    </citation>
    <scope>NUCLEOTIDE SEQUENCE [LARGE SCALE GENOMIC DNA]</scope>
    <source>
        <strain evidence="2 4">NCTC12282</strain>
    </source>
</reference>
<name>A0A2C6DCF7_9GAMM</name>
<dbReference type="EMBL" id="CAADJA010000002">
    <property type="protein sequence ID" value="VFS46978.1"/>
    <property type="molecule type" value="Genomic_DNA"/>
</dbReference>